<proteinExistence type="predicted"/>
<sequence length="227" mass="24998">MRSGRGTTNILVVLPDAIIVAGDSRVTAYSGEIRPEEKKIKFISNNPPTRATWCQDRYDAHKMLTHIKRVAKASHSFDAILDSAKKYTETTNCDRGFGSFLCSVEPTTGELSAYLVFHNPVVEHETNCSEKEEECYCQNLARFHGCRKLKLGVYTLGSGGQFAIDSLSEKYGFQYKGDDPSASWCSDGEKAQDLGIHDLENARADVFSALLAAAFDDPLSGVPFRGV</sequence>
<accession>A0A540KN88</accession>
<gene>
    <name evidence="1" type="ORF">C1H46_038837</name>
</gene>
<dbReference type="EMBL" id="VIEB01001084">
    <property type="protein sequence ID" value="TQD75629.1"/>
    <property type="molecule type" value="Genomic_DNA"/>
</dbReference>
<evidence type="ECO:0000313" key="2">
    <source>
        <dbReference type="Proteomes" id="UP000315295"/>
    </source>
</evidence>
<organism evidence="1 2">
    <name type="scientific">Malus baccata</name>
    <name type="common">Siberian crab apple</name>
    <name type="synonym">Pyrus baccata</name>
    <dbReference type="NCBI Taxonomy" id="106549"/>
    <lineage>
        <taxon>Eukaryota</taxon>
        <taxon>Viridiplantae</taxon>
        <taxon>Streptophyta</taxon>
        <taxon>Embryophyta</taxon>
        <taxon>Tracheophyta</taxon>
        <taxon>Spermatophyta</taxon>
        <taxon>Magnoliopsida</taxon>
        <taxon>eudicotyledons</taxon>
        <taxon>Gunneridae</taxon>
        <taxon>Pentapetalae</taxon>
        <taxon>rosids</taxon>
        <taxon>fabids</taxon>
        <taxon>Rosales</taxon>
        <taxon>Rosaceae</taxon>
        <taxon>Amygdaloideae</taxon>
        <taxon>Maleae</taxon>
        <taxon>Malus</taxon>
    </lineage>
</organism>
<comment type="caution">
    <text evidence="1">The sequence shown here is derived from an EMBL/GenBank/DDBJ whole genome shotgun (WGS) entry which is preliminary data.</text>
</comment>
<keyword evidence="2" id="KW-1185">Reference proteome</keyword>
<dbReference type="Proteomes" id="UP000315295">
    <property type="component" value="Unassembled WGS sequence"/>
</dbReference>
<dbReference type="AlphaFoldDB" id="A0A540KN88"/>
<protein>
    <submittedName>
        <fullName evidence="1">Uncharacterized protein</fullName>
    </submittedName>
</protein>
<name>A0A540KN88_MALBA</name>
<evidence type="ECO:0000313" key="1">
    <source>
        <dbReference type="EMBL" id="TQD75629.1"/>
    </source>
</evidence>
<reference evidence="1 2" key="1">
    <citation type="journal article" date="2019" name="G3 (Bethesda)">
        <title>Sequencing of a Wild Apple (Malus baccata) Genome Unravels the Differences Between Cultivated and Wild Apple Species Regarding Disease Resistance and Cold Tolerance.</title>
        <authorList>
            <person name="Chen X."/>
        </authorList>
    </citation>
    <scope>NUCLEOTIDE SEQUENCE [LARGE SCALE GENOMIC DNA]</scope>
    <source>
        <strain evidence="2">cv. Shandingzi</strain>
        <tissue evidence="1">Leaves</tissue>
    </source>
</reference>